<dbReference type="GO" id="GO:0003824">
    <property type="term" value="F:catalytic activity"/>
    <property type="evidence" value="ECO:0007669"/>
    <property type="project" value="UniProtKB-ARBA"/>
</dbReference>
<dbReference type="InterPro" id="IPR052163">
    <property type="entry name" value="DGC-Regulatory_Protein"/>
</dbReference>
<dbReference type="SUPFAM" id="SSF55073">
    <property type="entry name" value="Nucleotide cyclase"/>
    <property type="match status" value="1"/>
</dbReference>
<dbReference type="Gene3D" id="3.30.70.270">
    <property type="match status" value="1"/>
</dbReference>
<keyword evidence="3" id="KW-0479">Metal-binding</keyword>
<dbReference type="SMART" id="SM00267">
    <property type="entry name" value="GGDEF"/>
    <property type="match status" value="1"/>
</dbReference>
<keyword evidence="8" id="KW-1185">Reference proteome</keyword>
<dbReference type="PANTHER" id="PTHR46663:SF3">
    <property type="entry name" value="SLL0267 PROTEIN"/>
    <property type="match status" value="1"/>
</dbReference>
<dbReference type="Pfam" id="PF00990">
    <property type="entry name" value="GGDEF"/>
    <property type="match status" value="1"/>
</dbReference>
<dbReference type="InterPro" id="IPR043128">
    <property type="entry name" value="Rev_trsase/Diguanyl_cyclase"/>
</dbReference>
<keyword evidence="5" id="KW-0472">Membrane</keyword>
<dbReference type="EMBL" id="SMAO01000002">
    <property type="protein sequence ID" value="TCT22997.1"/>
    <property type="molecule type" value="Genomic_DNA"/>
</dbReference>
<accession>A0A4R3N3T6</accession>
<dbReference type="OrthoDB" id="5623169at2"/>
<feature type="transmembrane region" description="Helical" evidence="5">
    <location>
        <begin position="117"/>
        <end position="139"/>
    </location>
</feature>
<dbReference type="Gene3D" id="1.20.120.50">
    <property type="entry name" value="Hemerythrin-like"/>
    <property type="match status" value="1"/>
</dbReference>
<feature type="transmembrane region" description="Helical" evidence="5">
    <location>
        <begin position="92"/>
        <end position="111"/>
    </location>
</feature>
<keyword evidence="4" id="KW-0408">Iron</keyword>
<comment type="cofactor">
    <cofactor evidence="1">
        <name>Mg(2+)</name>
        <dbReference type="ChEBI" id="CHEBI:18420"/>
    </cofactor>
</comment>
<feature type="transmembrane region" description="Helical" evidence="5">
    <location>
        <begin position="151"/>
        <end position="175"/>
    </location>
</feature>
<reference evidence="7 8" key="1">
    <citation type="submission" date="2019-03" db="EMBL/GenBank/DDBJ databases">
        <title>Genomic Encyclopedia of Type Strains, Phase IV (KMG-IV): sequencing the most valuable type-strain genomes for metagenomic binning, comparative biology and taxonomic classification.</title>
        <authorList>
            <person name="Goeker M."/>
        </authorList>
    </citation>
    <scope>NUCLEOTIDE SEQUENCE [LARGE SCALE GENOMIC DNA]</scope>
    <source>
        <strain evidence="7 8">DSM 13587</strain>
    </source>
</reference>
<dbReference type="AlphaFoldDB" id="A0A4R3N3T6"/>
<evidence type="ECO:0000256" key="4">
    <source>
        <dbReference type="ARBA" id="ARBA00023004"/>
    </source>
</evidence>
<feature type="transmembrane region" description="Helical" evidence="5">
    <location>
        <begin position="60"/>
        <end position="80"/>
    </location>
</feature>
<evidence type="ECO:0000256" key="2">
    <source>
        <dbReference type="ARBA" id="ARBA00010587"/>
    </source>
</evidence>
<keyword evidence="5" id="KW-1133">Transmembrane helix</keyword>
<evidence type="ECO:0000313" key="7">
    <source>
        <dbReference type="EMBL" id="TCT22997.1"/>
    </source>
</evidence>
<evidence type="ECO:0000313" key="8">
    <source>
        <dbReference type="Proteomes" id="UP000295717"/>
    </source>
</evidence>
<sequence>MDTRTVIESGLAVSLAVNLAMAVVFWTRHTYPGFGYWLTGTLCRTAALTLLLLPRDQFPPWLTIILPNYAMLLELMLYVRGTHLFRGVPLRFGWEIIVSLSFIGLILYFSYHVPSLSIRFLILSIYWGFLECWLAWLLLTRRPAYFGSGDWLQAAVWIVLIVSNVVRVGLVWTSAETLTAGIATLPLSQNLLFLLIIMSFILIALSQKVMNAQRLEYDYRVAQEQLEQVAYHDALTGLPNRRLLHDRLTLALTSSKRSGLGGALMLLDLDNFKPLNDEHGHAVGDLLLIEVARRLSTTVREVDTVARLGGDEFVVVLNGLSADEAVAGGQARMIAEKIRFALARPYILTVTHDGEADAIVEHRCTASIGGALFDRGADQEAILKRADKAMYQAKDVGRDAVVFVASSSQPADLAVSANFVHLHWHSAYECGHPLIDAHHRGLFEIANRLLTAILSDHSKDEVAMLIDLLVRDVSQHFQDEETIIEAAGFPGASEHAVIHRQLVETAVDLVARFHDGMLGIGELFQFLAQDVVARHILSEDRKFFSYLDERG</sequence>
<evidence type="ECO:0000259" key="6">
    <source>
        <dbReference type="PROSITE" id="PS50887"/>
    </source>
</evidence>
<name>A0A4R3N3T6_9GAMM</name>
<dbReference type="InterPro" id="IPR029787">
    <property type="entry name" value="Nucleotide_cyclase"/>
</dbReference>
<dbReference type="GO" id="GO:0046872">
    <property type="term" value="F:metal ion binding"/>
    <property type="evidence" value="ECO:0007669"/>
    <property type="project" value="UniProtKB-KW"/>
</dbReference>
<feature type="transmembrane region" description="Helical" evidence="5">
    <location>
        <begin position="6"/>
        <end position="27"/>
    </location>
</feature>
<protein>
    <submittedName>
        <fullName evidence="7">Diguanylate cyclase (GGDEF)-like protein/hemerythrin-like metal-binding protein</fullName>
    </submittedName>
</protein>
<dbReference type="InterPro" id="IPR012312">
    <property type="entry name" value="Hemerythrin-like"/>
</dbReference>
<dbReference type="SUPFAM" id="SSF47188">
    <property type="entry name" value="Hemerythrin-like"/>
    <property type="match status" value="1"/>
</dbReference>
<dbReference type="RefSeq" id="WP_132976112.1">
    <property type="nucleotide sequence ID" value="NZ_SMAO01000002.1"/>
</dbReference>
<evidence type="ECO:0000256" key="1">
    <source>
        <dbReference type="ARBA" id="ARBA00001946"/>
    </source>
</evidence>
<dbReference type="NCBIfam" id="TIGR00254">
    <property type="entry name" value="GGDEF"/>
    <property type="match status" value="1"/>
</dbReference>
<dbReference type="InterPro" id="IPR000160">
    <property type="entry name" value="GGDEF_dom"/>
</dbReference>
<dbReference type="CDD" id="cd01949">
    <property type="entry name" value="GGDEF"/>
    <property type="match status" value="1"/>
</dbReference>
<keyword evidence="5" id="KW-0812">Transmembrane</keyword>
<dbReference type="InterPro" id="IPR012827">
    <property type="entry name" value="Hemerythrin_metal-bd"/>
</dbReference>
<evidence type="ECO:0000256" key="3">
    <source>
        <dbReference type="ARBA" id="ARBA00022723"/>
    </source>
</evidence>
<dbReference type="FunFam" id="3.30.70.270:FF:000001">
    <property type="entry name" value="Diguanylate cyclase domain protein"/>
    <property type="match status" value="1"/>
</dbReference>
<feature type="transmembrane region" description="Helical" evidence="5">
    <location>
        <begin position="34"/>
        <end position="54"/>
    </location>
</feature>
<dbReference type="Proteomes" id="UP000295717">
    <property type="component" value="Unassembled WGS sequence"/>
</dbReference>
<dbReference type="CDD" id="cd12107">
    <property type="entry name" value="Hemerythrin"/>
    <property type="match status" value="1"/>
</dbReference>
<comment type="similarity">
    <text evidence="2">Belongs to the hemerythrin family.</text>
</comment>
<dbReference type="NCBIfam" id="TIGR02481">
    <property type="entry name" value="hemeryth_dom"/>
    <property type="match status" value="1"/>
</dbReference>
<proteinExistence type="inferred from homology"/>
<dbReference type="PANTHER" id="PTHR46663">
    <property type="entry name" value="DIGUANYLATE CYCLASE DGCT-RELATED"/>
    <property type="match status" value="1"/>
</dbReference>
<dbReference type="InterPro" id="IPR035938">
    <property type="entry name" value="Hemerythrin-like_sf"/>
</dbReference>
<dbReference type="Pfam" id="PF01814">
    <property type="entry name" value="Hemerythrin"/>
    <property type="match status" value="1"/>
</dbReference>
<evidence type="ECO:0000256" key="5">
    <source>
        <dbReference type="SAM" id="Phobius"/>
    </source>
</evidence>
<feature type="domain" description="GGDEF" evidence="6">
    <location>
        <begin position="260"/>
        <end position="406"/>
    </location>
</feature>
<feature type="transmembrane region" description="Helical" evidence="5">
    <location>
        <begin position="187"/>
        <end position="205"/>
    </location>
</feature>
<organism evidence="7 8">
    <name type="scientific">Thiobaca trueperi</name>
    <dbReference type="NCBI Taxonomy" id="127458"/>
    <lineage>
        <taxon>Bacteria</taxon>
        <taxon>Pseudomonadati</taxon>
        <taxon>Pseudomonadota</taxon>
        <taxon>Gammaproteobacteria</taxon>
        <taxon>Chromatiales</taxon>
        <taxon>Chromatiaceae</taxon>
        <taxon>Thiobaca</taxon>
    </lineage>
</organism>
<dbReference type="PROSITE" id="PS50887">
    <property type="entry name" value="GGDEF"/>
    <property type="match status" value="1"/>
</dbReference>
<gene>
    <name evidence="7" type="ORF">EDC35_102332</name>
</gene>
<comment type="caution">
    <text evidence="7">The sequence shown here is derived from an EMBL/GenBank/DDBJ whole genome shotgun (WGS) entry which is preliminary data.</text>
</comment>